<dbReference type="EMBL" id="JALLBG020000200">
    <property type="protein sequence ID" value="KAL3759575.1"/>
    <property type="molecule type" value="Genomic_DNA"/>
</dbReference>
<accession>A0ABD3M698</accession>
<dbReference type="InterPro" id="IPR017938">
    <property type="entry name" value="Riboflavin_synthase-like_b-brl"/>
</dbReference>
<reference evidence="14 15" key="1">
    <citation type="submission" date="2024-10" db="EMBL/GenBank/DDBJ databases">
        <title>Updated reference genomes for cyclostephanoid diatoms.</title>
        <authorList>
            <person name="Roberts W.R."/>
            <person name="Alverson A.J."/>
        </authorList>
    </citation>
    <scope>NUCLEOTIDE SEQUENCE [LARGE SCALE GENOMIC DNA]</scope>
    <source>
        <strain evidence="14 15">AJA232-27</strain>
    </source>
</reference>
<feature type="binding site" evidence="11">
    <location>
        <position position="103"/>
    </location>
    <ligand>
        <name>FAD</name>
        <dbReference type="ChEBI" id="CHEBI:57692"/>
    </ligand>
</feature>
<dbReference type="PANTHER" id="PTHR19370:SF171">
    <property type="entry name" value="NADH-CYTOCHROME B5 REDUCTASE 2"/>
    <property type="match status" value="1"/>
</dbReference>
<dbReference type="InterPro" id="IPR039261">
    <property type="entry name" value="FNR_nucleotide-bd"/>
</dbReference>
<feature type="binding site" evidence="11">
    <location>
        <position position="130"/>
    </location>
    <ligand>
        <name>FAD</name>
        <dbReference type="ChEBI" id="CHEBI:57692"/>
    </ligand>
</feature>
<dbReference type="Pfam" id="PF00970">
    <property type="entry name" value="FAD_binding_6"/>
    <property type="match status" value="1"/>
</dbReference>
<sequence>MASNNYNNYPMMLAERPAICSLVPPGMPCHFSIAYPATLPVASRHHHHHHHQRPTFYDLDCPIRFGLPDPTKPMDLTTCACLLASAQLMDNTKNELVDVTRPYTPISTNHQVGCFDLLIKDYGTKNGWLSKYLCEDLPIGGMVNFKHIDFNVKIPAPFRHKKIGMIAGGTGITPMIQALHAILGDGPKHQQSSTDEVTLLYGSRNSDDILGGSMLQKWANEHTSKFKYVDVLSLEPSDSNYVGERGFIDRERIVKYLPPASNGEDVIIFVCGPPIMYELLCGPRNETEVTGLLGELGYSSNQVFKF</sequence>
<evidence type="ECO:0000256" key="1">
    <source>
        <dbReference type="ARBA" id="ARBA00001974"/>
    </source>
</evidence>
<dbReference type="InterPro" id="IPR008333">
    <property type="entry name" value="Cbr1-like_FAD-bd_dom"/>
</dbReference>
<dbReference type="AlphaFoldDB" id="A0ABD3M698"/>
<feature type="binding site" evidence="11">
    <location>
        <position position="120"/>
    </location>
    <ligand>
        <name>FAD</name>
        <dbReference type="ChEBI" id="CHEBI:57692"/>
    </ligand>
</feature>
<keyword evidence="5 11" id="KW-0285">Flavoprotein</keyword>
<evidence type="ECO:0000256" key="4">
    <source>
        <dbReference type="ARBA" id="ARBA00012011"/>
    </source>
</evidence>
<evidence type="ECO:0000313" key="14">
    <source>
        <dbReference type="EMBL" id="KAL3759575.1"/>
    </source>
</evidence>
<organism evidence="14 15">
    <name type="scientific">Discostella pseudostelligera</name>
    <dbReference type="NCBI Taxonomy" id="259834"/>
    <lineage>
        <taxon>Eukaryota</taxon>
        <taxon>Sar</taxon>
        <taxon>Stramenopiles</taxon>
        <taxon>Ochrophyta</taxon>
        <taxon>Bacillariophyta</taxon>
        <taxon>Coscinodiscophyceae</taxon>
        <taxon>Thalassiosirophycidae</taxon>
        <taxon>Stephanodiscales</taxon>
        <taxon>Stephanodiscaceae</taxon>
        <taxon>Discostella</taxon>
    </lineage>
</organism>
<feature type="binding site" evidence="11">
    <location>
        <position position="101"/>
    </location>
    <ligand>
        <name>FAD</name>
        <dbReference type="ChEBI" id="CHEBI:57692"/>
    </ligand>
</feature>
<evidence type="ECO:0000256" key="2">
    <source>
        <dbReference type="ARBA" id="ARBA00004173"/>
    </source>
</evidence>
<evidence type="ECO:0000256" key="7">
    <source>
        <dbReference type="ARBA" id="ARBA00023002"/>
    </source>
</evidence>
<evidence type="ECO:0000256" key="9">
    <source>
        <dbReference type="ARBA" id="ARBA00023128"/>
    </source>
</evidence>
<evidence type="ECO:0000256" key="6">
    <source>
        <dbReference type="ARBA" id="ARBA00022827"/>
    </source>
</evidence>
<dbReference type="Proteomes" id="UP001530293">
    <property type="component" value="Unassembled WGS sequence"/>
</dbReference>
<comment type="catalytic activity">
    <reaction evidence="10">
        <text>2 Fe(III)-[cytochrome b5] + NADH = 2 Fe(II)-[cytochrome b5] + NAD(+) + H(+)</text>
        <dbReference type="Rhea" id="RHEA:46680"/>
        <dbReference type="Rhea" id="RHEA-COMP:10438"/>
        <dbReference type="Rhea" id="RHEA-COMP:10439"/>
        <dbReference type="ChEBI" id="CHEBI:15378"/>
        <dbReference type="ChEBI" id="CHEBI:29033"/>
        <dbReference type="ChEBI" id="CHEBI:29034"/>
        <dbReference type="ChEBI" id="CHEBI:57540"/>
        <dbReference type="ChEBI" id="CHEBI:57945"/>
        <dbReference type="EC" id="1.6.2.2"/>
    </reaction>
</comment>
<dbReference type="InterPro" id="IPR001834">
    <property type="entry name" value="CBR-like"/>
</dbReference>
<protein>
    <recommendedName>
        <fullName evidence="4">cytochrome-b5 reductase</fullName>
        <ecNumber evidence="4">1.6.2.2</ecNumber>
    </recommendedName>
</protein>
<feature type="binding site" evidence="11">
    <location>
        <position position="118"/>
    </location>
    <ligand>
        <name>FAD</name>
        <dbReference type="ChEBI" id="CHEBI:57692"/>
    </ligand>
</feature>
<comment type="cofactor">
    <cofactor evidence="1 11">
        <name>FAD</name>
        <dbReference type="ChEBI" id="CHEBI:57692"/>
    </cofactor>
</comment>
<keyword evidence="6 11" id="KW-0274">FAD</keyword>
<feature type="binding site" evidence="11">
    <location>
        <position position="173"/>
    </location>
    <ligand>
        <name>FAD</name>
        <dbReference type="ChEBI" id="CHEBI:57692"/>
    </ligand>
</feature>
<dbReference type="Gene3D" id="3.40.50.80">
    <property type="entry name" value="Nucleotide-binding domain of ferredoxin-NADP reductase (FNR) module"/>
    <property type="match status" value="1"/>
</dbReference>
<dbReference type="InterPro" id="IPR001433">
    <property type="entry name" value="OxRdtase_FAD/NAD-bd"/>
</dbReference>
<evidence type="ECO:0000256" key="8">
    <source>
        <dbReference type="ARBA" id="ARBA00023027"/>
    </source>
</evidence>
<dbReference type="Gene3D" id="2.40.30.10">
    <property type="entry name" value="Translation factors"/>
    <property type="match status" value="1"/>
</dbReference>
<feature type="domain" description="Oxidoreductase FAD/NAD(P)-binding" evidence="12">
    <location>
        <begin position="165"/>
        <end position="279"/>
    </location>
</feature>
<dbReference type="InterPro" id="IPR001709">
    <property type="entry name" value="Flavoprot_Pyr_Nucl_cyt_Rdtase"/>
</dbReference>
<keyword evidence="9" id="KW-0496">Mitochondrion</keyword>
<dbReference type="SUPFAM" id="SSF63380">
    <property type="entry name" value="Riboflavin synthase domain-like"/>
    <property type="match status" value="1"/>
</dbReference>
<comment type="subcellular location">
    <subcellularLocation>
        <location evidence="2">Mitochondrion</location>
    </subcellularLocation>
</comment>
<evidence type="ECO:0000256" key="3">
    <source>
        <dbReference type="ARBA" id="ARBA00006105"/>
    </source>
</evidence>
<dbReference type="PRINTS" id="PR00406">
    <property type="entry name" value="CYTB5RDTASE"/>
</dbReference>
<dbReference type="EC" id="1.6.2.2" evidence="4"/>
<dbReference type="PRINTS" id="PR00371">
    <property type="entry name" value="FPNCR"/>
</dbReference>
<keyword evidence="8" id="KW-0520">NAD</keyword>
<dbReference type="CDD" id="cd06183">
    <property type="entry name" value="cyt_b5_reduct_like"/>
    <property type="match status" value="1"/>
</dbReference>
<feature type="domain" description="Flavoprotein pyridine nucleotide cytochrome reductase-like FAD-binding" evidence="13">
    <location>
        <begin position="64"/>
        <end position="146"/>
    </location>
</feature>
<gene>
    <name evidence="14" type="ORF">ACHAWU_000874</name>
</gene>
<proteinExistence type="inferred from homology"/>
<name>A0ABD3M698_9STRA</name>
<evidence type="ECO:0000259" key="13">
    <source>
        <dbReference type="Pfam" id="PF00970"/>
    </source>
</evidence>
<evidence type="ECO:0000256" key="5">
    <source>
        <dbReference type="ARBA" id="ARBA00022630"/>
    </source>
</evidence>
<dbReference type="PANTHER" id="PTHR19370">
    <property type="entry name" value="NADH-CYTOCHROME B5 REDUCTASE"/>
    <property type="match status" value="1"/>
</dbReference>
<dbReference type="GO" id="GO:0005739">
    <property type="term" value="C:mitochondrion"/>
    <property type="evidence" value="ECO:0007669"/>
    <property type="project" value="UniProtKB-SubCell"/>
</dbReference>
<keyword evidence="7" id="KW-0560">Oxidoreductase</keyword>
<evidence type="ECO:0000313" key="15">
    <source>
        <dbReference type="Proteomes" id="UP001530293"/>
    </source>
</evidence>
<feature type="binding site" evidence="11">
    <location>
        <position position="102"/>
    </location>
    <ligand>
        <name>FAD</name>
        <dbReference type="ChEBI" id="CHEBI:57692"/>
    </ligand>
</feature>
<evidence type="ECO:0000259" key="12">
    <source>
        <dbReference type="Pfam" id="PF00175"/>
    </source>
</evidence>
<evidence type="ECO:0000256" key="10">
    <source>
        <dbReference type="ARBA" id="ARBA00047682"/>
    </source>
</evidence>
<keyword evidence="15" id="KW-1185">Reference proteome</keyword>
<comment type="caution">
    <text evidence="14">The sequence shown here is derived from an EMBL/GenBank/DDBJ whole genome shotgun (WGS) entry which is preliminary data.</text>
</comment>
<dbReference type="SUPFAM" id="SSF52343">
    <property type="entry name" value="Ferredoxin reductase-like, C-terminal NADP-linked domain"/>
    <property type="match status" value="1"/>
</dbReference>
<dbReference type="GO" id="GO:0090524">
    <property type="term" value="F:cytochrome-b5 reductase activity, acting on NADH"/>
    <property type="evidence" value="ECO:0007669"/>
    <property type="project" value="UniProtKB-EC"/>
</dbReference>
<evidence type="ECO:0000256" key="11">
    <source>
        <dbReference type="PIRSR" id="PIRSR601834-1"/>
    </source>
</evidence>
<comment type="similarity">
    <text evidence="3">Belongs to the flavoprotein pyridine nucleotide cytochrome reductase family.</text>
</comment>
<dbReference type="Pfam" id="PF00175">
    <property type="entry name" value="NAD_binding_1"/>
    <property type="match status" value="1"/>
</dbReference>